<protein>
    <submittedName>
        <fullName evidence="1">Uncharacterized protein</fullName>
    </submittedName>
</protein>
<feature type="non-terminal residue" evidence="1">
    <location>
        <position position="71"/>
    </location>
</feature>
<organism evidence="1 2">
    <name type="scientific">Baudoinia panamericana (strain UAMH 10762)</name>
    <name type="common">Angels' share fungus</name>
    <name type="synonym">Baudoinia compniacensis (strain UAMH 10762)</name>
    <dbReference type="NCBI Taxonomy" id="717646"/>
    <lineage>
        <taxon>Eukaryota</taxon>
        <taxon>Fungi</taxon>
        <taxon>Dikarya</taxon>
        <taxon>Ascomycota</taxon>
        <taxon>Pezizomycotina</taxon>
        <taxon>Dothideomycetes</taxon>
        <taxon>Dothideomycetidae</taxon>
        <taxon>Mycosphaerellales</taxon>
        <taxon>Teratosphaeriaceae</taxon>
        <taxon>Baudoinia</taxon>
    </lineage>
</organism>
<name>M2MK07_BAUPA</name>
<evidence type="ECO:0000313" key="1">
    <source>
        <dbReference type="EMBL" id="EMC91663.1"/>
    </source>
</evidence>
<dbReference type="HOGENOM" id="CLU_2746828_0_0_1"/>
<sequence length="71" mass="8030">MADHLSVGLLLPSYGTDEMLRPHVRMAQQVHVGDHGDKVFRQHGLLQSVFEKCNIVDLQCMGLRARKMDSI</sequence>
<proteinExistence type="predicted"/>
<dbReference type="AlphaFoldDB" id="M2MK07"/>
<dbReference type="Proteomes" id="UP000011761">
    <property type="component" value="Unassembled WGS sequence"/>
</dbReference>
<gene>
    <name evidence="1" type="ORF">BAUCODRAFT_38766</name>
</gene>
<dbReference type="GeneID" id="19113631"/>
<dbReference type="RefSeq" id="XP_007680892.1">
    <property type="nucleotide sequence ID" value="XM_007682702.1"/>
</dbReference>
<dbReference type="EMBL" id="KB445563">
    <property type="protein sequence ID" value="EMC91663.1"/>
    <property type="molecule type" value="Genomic_DNA"/>
</dbReference>
<dbReference type="KEGG" id="bcom:BAUCODRAFT_38766"/>
<reference evidence="1 2" key="1">
    <citation type="journal article" date="2012" name="PLoS Pathog.">
        <title>Diverse lifestyles and strategies of plant pathogenesis encoded in the genomes of eighteen Dothideomycetes fungi.</title>
        <authorList>
            <person name="Ohm R.A."/>
            <person name="Feau N."/>
            <person name="Henrissat B."/>
            <person name="Schoch C.L."/>
            <person name="Horwitz B.A."/>
            <person name="Barry K.W."/>
            <person name="Condon B.J."/>
            <person name="Copeland A.C."/>
            <person name="Dhillon B."/>
            <person name="Glaser F."/>
            <person name="Hesse C.N."/>
            <person name="Kosti I."/>
            <person name="LaButti K."/>
            <person name="Lindquist E.A."/>
            <person name="Lucas S."/>
            <person name="Salamov A.A."/>
            <person name="Bradshaw R.E."/>
            <person name="Ciuffetti L."/>
            <person name="Hamelin R.C."/>
            <person name="Kema G.H.J."/>
            <person name="Lawrence C."/>
            <person name="Scott J.A."/>
            <person name="Spatafora J.W."/>
            <person name="Turgeon B.G."/>
            <person name="de Wit P.J.G.M."/>
            <person name="Zhong S."/>
            <person name="Goodwin S.B."/>
            <person name="Grigoriev I.V."/>
        </authorList>
    </citation>
    <scope>NUCLEOTIDE SEQUENCE [LARGE SCALE GENOMIC DNA]</scope>
    <source>
        <strain evidence="1 2">UAMH 10762</strain>
    </source>
</reference>
<evidence type="ECO:0000313" key="2">
    <source>
        <dbReference type="Proteomes" id="UP000011761"/>
    </source>
</evidence>
<accession>M2MK07</accession>
<keyword evidence="2" id="KW-1185">Reference proteome</keyword>